<dbReference type="Pfam" id="PF12728">
    <property type="entry name" value="HTH_17"/>
    <property type="match status" value="1"/>
</dbReference>
<dbReference type="EMBL" id="BNJK01000001">
    <property type="protein sequence ID" value="GHO94820.1"/>
    <property type="molecule type" value="Genomic_DNA"/>
</dbReference>
<evidence type="ECO:0000313" key="2">
    <source>
        <dbReference type="EMBL" id="GHO94820.1"/>
    </source>
</evidence>
<name>A0A8J3ILV4_9CHLR</name>
<dbReference type="InterPro" id="IPR010093">
    <property type="entry name" value="SinI_DNA-bd"/>
</dbReference>
<dbReference type="SUPFAM" id="SSF46955">
    <property type="entry name" value="Putative DNA-binding domain"/>
    <property type="match status" value="1"/>
</dbReference>
<dbReference type="InterPro" id="IPR041657">
    <property type="entry name" value="HTH_17"/>
</dbReference>
<reference evidence="2" key="1">
    <citation type="submission" date="2020-10" db="EMBL/GenBank/DDBJ databases">
        <title>Taxonomic study of unclassified bacteria belonging to the class Ktedonobacteria.</title>
        <authorList>
            <person name="Yabe S."/>
            <person name="Wang C.M."/>
            <person name="Zheng Y."/>
            <person name="Sakai Y."/>
            <person name="Cavaletti L."/>
            <person name="Monciardini P."/>
            <person name="Donadio S."/>
        </authorList>
    </citation>
    <scope>NUCLEOTIDE SEQUENCE</scope>
    <source>
        <strain evidence="2">ID150040</strain>
    </source>
</reference>
<feature type="domain" description="Helix-turn-helix" evidence="1">
    <location>
        <begin position="19"/>
        <end position="69"/>
    </location>
</feature>
<proteinExistence type="predicted"/>
<dbReference type="NCBIfam" id="TIGR01764">
    <property type="entry name" value="excise"/>
    <property type="match status" value="1"/>
</dbReference>
<accession>A0A8J3ILV4</accession>
<dbReference type="AlphaFoldDB" id="A0A8J3ILV4"/>
<keyword evidence="3" id="KW-1185">Reference proteome</keyword>
<dbReference type="Proteomes" id="UP000597444">
    <property type="component" value="Unassembled WGS sequence"/>
</dbReference>
<evidence type="ECO:0000313" key="3">
    <source>
        <dbReference type="Proteomes" id="UP000597444"/>
    </source>
</evidence>
<protein>
    <recommendedName>
        <fullName evidence="1">Helix-turn-helix domain-containing protein</fullName>
    </recommendedName>
</protein>
<evidence type="ECO:0000259" key="1">
    <source>
        <dbReference type="Pfam" id="PF12728"/>
    </source>
</evidence>
<comment type="caution">
    <text evidence="2">The sequence shown here is derived from an EMBL/GenBank/DDBJ whole genome shotgun (WGS) entry which is preliminary data.</text>
</comment>
<gene>
    <name evidence="2" type="ORF">KSF_048680</name>
</gene>
<dbReference type="RefSeq" id="WP_220205532.1">
    <property type="nucleotide sequence ID" value="NZ_BNJK01000001.1"/>
</dbReference>
<dbReference type="GO" id="GO:0003677">
    <property type="term" value="F:DNA binding"/>
    <property type="evidence" value="ECO:0007669"/>
    <property type="project" value="InterPro"/>
</dbReference>
<organism evidence="2 3">
    <name type="scientific">Reticulibacter mediterranei</name>
    <dbReference type="NCBI Taxonomy" id="2778369"/>
    <lineage>
        <taxon>Bacteria</taxon>
        <taxon>Bacillati</taxon>
        <taxon>Chloroflexota</taxon>
        <taxon>Ktedonobacteria</taxon>
        <taxon>Ktedonobacterales</taxon>
        <taxon>Reticulibacteraceae</taxon>
        <taxon>Reticulibacter</taxon>
    </lineage>
</organism>
<sequence length="73" mass="8266">MDKRKKKTPVSEVLAPPILLTIGQVASALQVSRNQVYRHIKRNGLPTVKIDNGFMRVSRASLERWITEHEQAG</sequence>
<dbReference type="InterPro" id="IPR009061">
    <property type="entry name" value="DNA-bd_dom_put_sf"/>
</dbReference>